<comment type="caution">
    <text evidence="2">Lacks conserved residue(s) required for the propagation of feature annotation.</text>
</comment>
<protein>
    <recommendedName>
        <fullName evidence="2">UDP-N-acetylmuramoyl-L-alanyl-D-glutamate--2,6-diaminopimelate ligase</fullName>
        <ecNumber evidence="2">6.3.2.13</ecNumber>
    </recommendedName>
    <alternativeName>
        <fullName evidence="2">Meso-A2pm-adding enzyme</fullName>
    </alternativeName>
    <alternativeName>
        <fullName evidence="2">Meso-diaminopimelate-adding enzyme</fullName>
    </alternativeName>
    <alternativeName>
        <fullName evidence="2">UDP-MurNAc-L-Ala-D-Glu:meso-diaminopimelate ligase</fullName>
    </alternativeName>
    <alternativeName>
        <fullName evidence="2">UDP-MurNAc-tripeptide synthetase</fullName>
    </alternativeName>
    <alternativeName>
        <fullName evidence="2">UDP-N-acetylmuramyl-tripeptide synthetase</fullName>
    </alternativeName>
</protein>
<keyword evidence="2" id="KW-0067">ATP-binding</keyword>
<dbReference type="Gene3D" id="3.40.1390.10">
    <property type="entry name" value="MurE/MurF, N-terminal domain"/>
    <property type="match status" value="1"/>
</dbReference>
<feature type="domain" description="Mur ligase C-terminal" evidence="4">
    <location>
        <begin position="343"/>
        <end position="473"/>
    </location>
</feature>
<dbReference type="Pfam" id="PF08245">
    <property type="entry name" value="Mur_ligase_M"/>
    <property type="match status" value="1"/>
</dbReference>
<dbReference type="HAMAP" id="MF_00208">
    <property type="entry name" value="MurE"/>
    <property type="match status" value="1"/>
</dbReference>
<keyword evidence="2 3" id="KW-0133">Cell shape</keyword>
<feature type="binding site" evidence="2">
    <location>
        <begin position="161"/>
        <end position="162"/>
    </location>
    <ligand>
        <name>UDP-N-acetyl-alpha-D-muramoyl-L-alanyl-D-glutamate</name>
        <dbReference type="ChEBI" id="CHEBI:83900"/>
    </ligand>
</feature>
<keyword evidence="2 3" id="KW-0961">Cell wall biogenesis/degradation</keyword>
<proteinExistence type="inferred from homology"/>
<evidence type="ECO:0000256" key="3">
    <source>
        <dbReference type="RuleBase" id="RU004135"/>
    </source>
</evidence>
<dbReference type="InterPro" id="IPR013221">
    <property type="entry name" value="Mur_ligase_cen"/>
</dbReference>
<keyword evidence="2" id="KW-0460">Magnesium</keyword>
<dbReference type="GO" id="GO:0005737">
    <property type="term" value="C:cytoplasm"/>
    <property type="evidence" value="ECO:0007669"/>
    <property type="project" value="UniProtKB-SubCell"/>
</dbReference>
<dbReference type="GO" id="GO:0000287">
    <property type="term" value="F:magnesium ion binding"/>
    <property type="evidence" value="ECO:0007669"/>
    <property type="project" value="UniProtKB-UniRule"/>
</dbReference>
<dbReference type="PANTHER" id="PTHR23135:SF4">
    <property type="entry name" value="UDP-N-ACETYLMURAMOYL-L-ALANYL-D-GLUTAMATE--2,6-DIAMINOPIMELATE LIGASE MURE HOMOLOG, CHLOROPLASTIC"/>
    <property type="match status" value="1"/>
</dbReference>
<dbReference type="SUPFAM" id="SSF53244">
    <property type="entry name" value="MurD-like peptide ligases, peptide-binding domain"/>
    <property type="match status" value="1"/>
</dbReference>
<comment type="catalytic activity">
    <reaction evidence="2">
        <text>UDP-N-acetyl-alpha-D-muramoyl-L-alanyl-D-glutamate + meso-2,6-diaminopimelate + ATP = UDP-N-acetyl-alpha-D-muramoyl-L-alanyl-gamma-D-glutamyl-meso-2,6-diaminopimelate + ADP + phosphate + H(+)</text>
        <dbReference type="Rhea" id="RHEA:23676"/>
        <dbReference type="ChEBI" id="CHEBI:15378"/>
        <dbReference type="ChEBI" id="CHEBI:30616"/>
        <dbReference type="ChEBI" id="CHEBI:43474"/>
        <dbReference type="ChEBI" id="CHEBI:57791"/>
        <dbReference type="ChEBI" id="CHEBI:83900"/>
        <dbReference type="ChEBI" id="CHEBI:83905"/>
        <dbReference type="ChEBI" id="CHEBI:456216"/>
        <dbReference type="EC" id="6.3.2.13"/>
    </reaction>
</comment>
<keyword evidence="2" id="KW-0963">Cytoplasm</keyword>
<dbReference type="RefSeq" id="WP_169163375.1">
    <property type="nucleotide sequence ID" value="NZ_JABBFW010000033.1"/>
</dbReference>
<dbReference type="Gene3D" id="3.40.1190.10">
    <property type="entry name" value="Mur-like, catalytic domain"/>
    <property type="match status" value="1"/>
</dbReference>
<feature type="binding site" evidence="2">
    <location>
        <position position="396"/>
    </location>
    <ligand>
        <name>meso-2,6-diaminopimelate</name>
        <dbReference type="ChEBI" id="CHEBI:57791"/>
    </ligand>
</feature>
<keyword evidence="2 6" id="KW-0436">Ligase</keyword>
<dbReference type="EMBL" id="JABBFW010000033">
    <property type="protein sequence ID" value="NML18480.1"/>
    <property type="molecule type" value="Genomic_DNA"/>
</dbReference>
<evidence type="ECO:0000259" key="5">
    <source>
        <dbReference type="Pfam" id="PF08245"/>
    </source>
</evidence>
<dbReference type="PANTHER" id="PTHR23135">
    <property type="entry name" value="MUR LIGASE FAMILY MEMBER"/>
    <property type="match status" value="1"/>
</dbReference>
<feature type="binding site" evidence="2">
    <location>
        <begin position="111"/>
        <end position="117"/>
    </location>
    <ligand>
        <name>ATP</name>
        <dbReference type="ChEBI" id="CHEBI:30616"/>
    </ligand>
</feature>
<dbReference type="Pfam" id="PF02875">
    <property type="entry name" value="Mur_ligase_C"/>
    <property type="match status" value="1"/>
</dbReference>
<comment type="caution">
    <text evidence="6">The sequence shown here is derived from an EMBL/GenBank/DDBJ whole genome shotgun (WGS) entry which is preliminary data.</text>
</comment>
<feature type="binding site" evidence="2">
    <location>
        <begin position="420"/>
        <end position="423"/>
    </location>
    <ligand>
        <name>meso-2,6-diaminopimelate</name>
        <dbReference type="ChEBI" id="CHEBI:57791"/>
    </ligand>
</feature>
<dbReference type="AlphaFoldDB" id="A0A848FJT0"/>
<dbReference type="InterPro" id="IPR036615">
    <property type="entry name" value="Mur_ligase_C_dom_sf"/>
</dbReference>
<feature type="short sequence motif" description="Meso-diaminopimelate recognition motif" evidence="2">
    <location>
        <begin position="420"/>
        <end position="423"/>
    </location>
</feature>
<evidence type="ECO:0000256" key="2">
    <source>
        <dbReference type="HAMAP-Rule" id="MF_00208"/>
    </source>
</evidence>
<dbReference type="SUPFAM" id="SSF63418">
    <property type="entry name" value="MurE/MurF N-terminal domain"/>
    <property type="match status" value="1"/>
</dbReference>
<dbReference type="GO" id="GO:0009252">
    <property type="term" value="P:peptidoglycan biosynthetic process"/>
    <property type="evidence" value="ECO:0007669"/>
    <property type="project" value="UniProtKB-UniRule"/>
</dbReference>
<feature type="binding site" evidence="2">
    <location>
        <position position="28"/>
    </location>
    <ligand>
        <name>UDP-N-acetyl-alpha-D-muramoyl-L-alanyl-D-glutamate</name>
        <dbReference type="ChEBI" id="CHEBI:83900"/>
    </ligand>
</feature>
<comment type="PTM">
    <text evidence="2">Carboxylation is probably crucial for Mg(2+) binding and, consequently, for the gamma-phosphate positioning of ATP.</text>
</comment>
<dbReference type="InterPro" id="IPR005761">
    <property type="entry name" value="UDP-N-AcMur-Glu-dNH2Pim_ligase"/>
</dbReference>
<comment type="cofactor">
    <cofactor evidence="2">
        <name>Mg(2+)</name>
        <dbReference type="ChEBI" id="CHEBI:18420"/>
    </cofactor>
</comment>
<comment type="function">
    <text evidence="2">Catalyzes the addition of meso-diaminopimelic acid to the nucleotide precursor UDP-N-acetylmuramoyl-L-alanyl-D-glutamate (UMAG) in the biosynthesis of bacterial cell-wall peptidoglycan.</text>
</comment>
<comment type="similarity">
    <text evidence="1 2">Belongs to the MurCDEF family. MurE subfamily.</text>
</comment>
<dbReference type="NCBIfam" id="NF001126">
    <property type="entry name" value="PRK00139.1-4"/>
    <property type="match status" value="1"/>
</dbReference>
<dbReference type="SUPFAM" id="SSF53623">
    <property type="entry name" value="MurD-like peptide ligases, catalytic domain"/>
    <property type="match status" value="1"/>
</dbReference>
<dbReference type="UniPathway" id="UPA00219"/>
<dbReference type="GO" id="GO:0051301">
    <property type="term" value="P:cell division"/>
    <property type="evidence" value="ECO:0007669"/>
    <property type="project" value="UniProtKB-KW"/>
</dbReference>
<dbReference type="Gene3D" id="3.90.190.20">
    <property type="entry name" value="Mur ligase, C-terminal domain"/>
    <property type="match status" value="1"/>
</dbReference>
<sequence length="504" mass="52474">MALSRLEDAAAAAQWLRGRATGTLRSDSRLVRPGDAFMAWPGAAHDARRFVAGALAAGASACLVASEGVEAFGFDDPRVAALPRLKAAAGLVADAFFGAPSTALELVASTGTNGKTSTSWWTAQALTALSRRCGLVGTLGIGEPPRAGTQGGGAIEFTGLTTPDPVSFHAALRRFADAGFKACALEASSIGLVEQRLAGARIDVALFTNFTRDHLDFHGDMAGYWAAKRGLFDWPGLRAAVINIDDAQGAALARELAGRNDLDVWTYSIHQPARLRAEHLRYEAGGLAFELAEPGGATQPVRSRLIGDYNASNLLAVLGGLRALGVAAAEAAAVVPLLTPVPGRMQQVGGGPGDPEVVVDYAHTPDALEKALTALRPLARARGGRLWCVFGCGGDRDPTKRPLMGAIAQELADAVVLTSDNPRSEPPGAILAQIAAGLPSGTQAAIVEDRRKAILDAVRSADPADVLLIAGKGHEDYQDIGGRKLPFSDIDEALNALQTRKAQP</sequence>
<organism evidence="6 7">
    <name type="scientific">Azohydromonas caseinilytica</name>
    <dbReference type="NCBI Taxonomy" id="2728836"/>
    <lineage>
        <taxon>Bacteria</taxon>
        <taxon>Pseudomonadati</taxon>
        <taxon>Pseudomonadota</taxon>
        <taxon>Betaproteobacteria</taxon>
        <taxon>Burkholderiales</taxon>
        <taxon>Sphaerotilaceae</taxon>
        <taxon>Azohydromonas</taxon>
    </lineage>
</organism>
<feature type="modified residue" description="N6-carboxylysine" evidence="2">
    <location>
        <position position="228"/>
    </location>
</feature>
<evidence type="ECO:0000313" key="7">
    <source>
        <dbReference type="Proteomes" id="UP000574067"/>
    </source>
</evidence>
<feature type="binding site" evidence="2">
    <location>
        <position position="471"/>
    </location>
    <ligand>
        <name>meso-2,6-diaminopimelate</name>
        <dbReference type="ChEBI" id="CHEBI:57791"/>
    </ligand>
</feature>
<keyword evidence="2" id="KW-0547">Nucleotide-binding</keyword>
<dbReference type="GO" id="GO:0008765">
    <property type="term" value="F:UDP-N-acetylmuramoylalanyl-D-glutamate-2,6-diaminopimelate ligase activity"/>
    <property type="evidence" value="ECO:0007669"/>
    <property type="project" value="UniProtKB-UniRule"/>
</dbReference>
<keyword evidence="2 3" id="KW-0573">Peptidoglycan synthesis</keyword>
<dbReference type="InterPro" id="IPR036565">
    <property type="entry name" value="Mur-like_cat_sf"/>
</dbReference>
<dbReference type="GO" id="GO:0005524">
    <property type="term" value="F:ATP binding"/>
    <property type="evidence" value="ECO:0007669"/>
    <property type="project" value="UniProtKB-UniRule"/>
</dbReference>
<gene>
    <name evidence="2" type="primary">murE</name>
    <name evidence="6" type="ORF">HHL10_26265</name>
</gene>
<dbReference type="EC" id="6.3.2.13" evidence="2"/>
<evidence type="ECO:0000313" key="6">
    <source>
        <dbReference type="EMBL" id="NML18480.1"/>
    </source>
</evidence>
<feature type="binding site" evidence="2">
    <location>
        <position position="475"/>
    </location>
    <ligand>
        <name>meso-2,6-diaminopimelate</name>
        <dbReference type="ChEBI" id="CHEBI:57791"/>
    </ligand>
</feature>
<feature type="binding site" evidence="2">
    <location>
        <position position="188"/>
    </location>
    <ligand>
        <name>UDP-N-acetyl-alpha-D-muramoyl-L-alanyl-D-glutamate</name>
        <dbReference type="ChEBI" id="CHEBI:83900"/>
    </ligand>
</feature>
<comment type="subcellular location">
    <subcellularLocation>
        <location evidence="2 3">Cytoplasm</location>
    </subcellularLocation>
</comment>
<feature type="binding site" evidence="2">
    <location>
        <position position="196"/>
    </location>
    <ligand>
        <name>UDP-N-acetyl-alpha-D-muramoyl-L-alanyl-D-glutamate</name>
        <dbReference type="ChEBI" id="CHEBI:83900"/>
    </ligand>
</feature>
<keyword evidence="2 3" id="KW-0131">Cell cycle</keyword>
<reference evidence="6 7" key="1">
    <citation type="submission" date="2020-04" db="EMBL/GenBank/DDBJ databases">
        <title>Azohydromonas sp. isolated from soil.</title>
        <authorList>
            <person name="Dahal R.H."/>
        </authorList>
    </citation>
    <scope>NUCLEOTIDE SEQUENCE [LARGE SCALE GENOMIC DNA]</scope>
    <source>
        <strain evidence="6 7">G-1-1-14</strain>
    </source>
</reference>
<feature type="domain" description="Mur ligase central" evidence="5">
    <location>
        <begin position="110"/>
        <end position="318"/>
    </location>
</feature>
<dbReference type="GO" id="GO:0008360">
    <property type="term" value="P:regulation of cell shape"/>
    <property type="evidence" value="ECO:0007669"/>
    <property type="project" value="UniProtKB-KW"/>
</dbReference>
<comment type="pathway">
    <text evidence="2 3">Cell wall biogenesis; peptidoglycan biosynthesis.</text>
</comment>
<keyword evidence="2 3" id="KW-0132">Cell division</keyword>
<evidence type="ECO:0000259" key="4">
    <source>
        <dbReference type="Pfam" id="PF02875"/>
    </source>
</evidence>
<dbReference type="InterPro" id="IPR035911">
    <property type="entry name" value="MurE/MurF_N"/>
</dbReference>
<accession>A0A848FJT0</accession>
<evidence type="ECO:0000256" key="1">
    <source>
        <dbReference type="ARBA" id="ARBA00005898"/>
    </source>
</evidence>
<dbReference type="GO" id="GO:0071555">
    <property type="term" value="P:cell wall organization"/>
    <property type="evidence" value="ECO:0007669"/>
    <property type="project" value="UniProtKB-KW"/>
</dbReference>
<name>A0A848FJT0_9BURK</name>
<dbReference type="NCBIfam" id="TIGR01085">
    <property type="entry name" value="murE"/>
    <property type="match status" value="1"/>
</dbReference>
<keyword evidence="7" id="KW-1185">Reference proteome</keyword>
<dbReference type="InterPro" id="IPR004101">
    <property type="entry name" value="Mur_ligase_C"/>
</dbReference>
<dbReference type="Proteomes" id="UP000574067">
    <property type="component" value="Unassembled WGS sequence"/>
</dbReference>